<name>A0A067M612_BOTB1</name>
<dbReference type="AlphaFoldDB" id="A0A067M612"/>
<proteinExistence type="predicted"/>
<protein>
    <submittedName>
        <fullName evidence="1">Uncharacterized protein</fullName>
    </submittedName>
</protein>
<reference evidence="2" key="1">
    <citation type="journal article" date="2014" name="Proc. Natl. Acad. Sci. U.S.A.">
        <title>Extensive sampling of basidiomycete genomes demonstrates inadequacy of the white-rot/brown-rot paradigm for wood decay fungi.</title>
        <authorList>
            <person name="Riley R."/>
            <person name="Salamov A.A."/>
            <person name="Brown D.W."/>
            <person name="Nagy L.G."/>
            <person name="Floudas D."/>
            <person name="Held B.W."/>
            <person name="Levasseur A."/>
            <person name="Lombard V."/>
            <person name="Morin E."/>
            <person name="Otillar R."/>
            <person name="Lindquist E.A."/>
            <person name="Sun H."/>
            <person name="LaButti K.M."/>
            <person name="Schmutz J."/>
            <person name="Jabbour D."/>
            <person name="Luo H."/>
            <person name="Baker S.E."/>
            <person name="Pisabarro A.G."/>
            <person name="Walton J.D."/>
            <person name="Blanchette R.A."/>
            <person name="Henrissat B."/>
            <person name="Martin F."/>
            <person name="Cullen D."/>
            <person name="Hibbett D.S."/>
            <person name="Grigoriev I.V."/>
        </authorList>
    </citation>
    <scope>NUCLEOTIDE SEQUENCE [LARGE SCALE GENOMIC DNA]</scope>
    <source>
        <strain evidence="2">FD-172 SS1</strain>
    </source>
</reference>
<sequence length="181" mass="20124">MEYFCLDCLVNTPSHGSCRLYGIVSVLAQRAARLPPPLLSFQGAPAYPSPRCADNKPLCDIPLGVLMSVNQSTNRKSELYCSYLEAHRAHPPFAPIRKRQLTAAVLNDDNGRRRGWRDFIIIVSSERHGPPLPHLTPAFGGGEWQLVPSRSYTNRASGSPHTAHAENRWLVLMTLWSAPPE</sequence>
<dbReference type="Proteomes" id="UP000027195">
    <property type="component" value="Unassembled WGS sequence"/>
</dbReference>
<keyword evidence="2" id="KW-1185">Reference proteome</keyword>
<evidence type="ECO:0000313" key="1">
    <source>
        <dbReference type="EMBL" id="KDQ11208.1"/>
    </source>
</evidence>
<dbReference type="InParanoid" id="A0A067M612"/>
<gene>
    <name evidence="1" type="ORF">BOTBODRAFT_461924</name>
</gene>
<evidence type="ECO:0000313" key="2">
    <source>
        <dbReference type="Proteomes" id="UP000027195"/>
    </source>
</evidence>
<dbReference type="HOGENOM" id="CLU_1488775_0_0_1"/>
<accession>A0A067M612</accession>
<organism evidence="1 2">
    <name type="scientific">Botryobasidium botryosum (strain FD-172 SS1)</name>
    <dbReference type="NCBI Taxonomy" id="930990"/>
    <lineage>
        <taxon>Eukaryota</taxon>
        <taxon>Fungi</taxon>
        <taxon>Dikarya</taxon>
        <taxon>Basidiomycota</taxon>
        <taxon>Agaricomycotina</taxon>
        <taxon>Agaricomycetes</taxon>
        <taxon>Cantharellales</taxon>
        <taxon>Botryobasidiaceae</taxon>
        <taxon>Botryobasidium</taxon>
    </lineage>
</organism>
<dbReference type="EMBL" id="KL198060">
    <property type="protein sequence ID" value="KDQ11208.1"/>
    <property type="molecule type" value="Genomic_DNA"/>
</dbReference>